<sequence length="59" mass="6908">MMFGAKVVEEHGLNWFNAQKEAKYAPENYIDEGRLALEFLTIRNTIHELALGYVFFELE</sequence>
<feature type="non-terminal residue" evidence="1">
    <location>
        <position position="59"/>
    </location>
</feature>
<name>A0ABS8WMR2_DATST</name>
<comment type="caution">
    <text evidence="1">The sequence shown here is derived from an EMBL/GenBank/DDBJ whole genome shotgun (WGS) entry which is preliminary data.</text>
</comment>
<accession>A0ABS8WMR2</accession>
<evidence type="ECO:0000313" key="2">
    <source>
        <dbReference type="Proteomes" id="UP000823775"/>
    </source>
</evidence>
<protein>
    <recommendedName>
        <fullName evidence="3">Chlorophyll a-b binding protein, chloroplastic</fullName>
    </recommendedName>
</protein>
<reference evidence="1 2" key="1">
    <citation type="journal article" date="2021" name="BMC Genomics">
        <title>Datura genome reveals duplications of psychoactive alkaloid biosynthetic genes and high mutation rate following tissue culture.</title>
        <authorList>
            <person name="Rajewski A."/>
            <person name="Carter-House D."/>
            <person name="Stajich J."/>
            <person name="Litt A."/>
        </authorList>
    </citation>
    <scope>NUCLEOTIDE SEQUENCE [LARGE SCALE GENOMIC DNA]</scope>
    <source>
        <strain evidence="1">AR-01</strain>
    </source>
</reference>
<keyword evidence="2" id="KW-1185">Reference proteome</keyword>
<proteinExistence type="predicted"/>
<dbReference type="EMBL" id="JACEIK010007563">
    <property type="protein sequence ID" value="MCE3050419.1"/>
    <property type="molecule type" value="Genomic_DNA"/>
</dbReference>
<evidence type="ECO:0008006" key="3">
    <source>
        <dbReference type="Google" id="ProtNLM"/>
    </source>
</evidence>
<gene>
    <name evidence="1" type="ORF">HAX54_047158</name>
</gene>
<organism evidence="1 2">
    <name type="scientific">Datura stramonium</name>
    <name type="common">Jimsonweed</name>
    <name type="synonym">Common thornapple</name>
    <dbReference type="NCBI Taxonomy" id="4076"/>
    <lineage>
        <taxon>Eukaryota</taxon>
        <taxon>Viridiplantae</taxon>
        <taxon>Streptophyta</taxon>
        <taxon>Embryophyta</taxon>
        <taxon>Tracheophyta</taxon>
        <taxon>Spermatophyta</taxon>
        <taxon>Magnoliopsida</taxon>
        <taxon>eudicotyledons</taxon>
        <taxon>Gunneridae</taxon>
        <taxon>Pentapetalae</taxon>
        <taxon>asterids</taxon>
        <taxon>lamiids</taxon>
        <taxon>Solanales</taxon>
        <taxon>Solanaceae</taxon>
        <taxon>Solanoideae</taxon>
        <taxon>Datureae</taxon>
        <taxon>Datura</taxon>
    </lineage>
</organism>
<evidence type="ECO:0000313" key="1">
    <source>
        <dbReference type="EMBL" id="MCE3050419.1"/>
    </source>
</evidence>
<dbReference type="Proteomes" id="UP000823775">
    <property type="component" value="Unassembled WGS sequence"/>
</dbReference>